<protein>
    <submittedName>
        <fullName evidence="2">Uncharacterized protein</fullName>
    </submittedName>
</protein>
<accession>A0AAW1QUU7</accession>
<dbReference type="EMBL" id="JALJOS010000025">
    <property type="protein sequence ID" value="KAK9825235.1"/>
    <property type="molecule type" value="Genomic_DNA"/>
</dbReference>
<name>A0AAW1QUU7_9CHLO</name>
<evidence type="ECO:0000313" key="2">
    <source>
        <dbReference type="EMBL" id="KAK9825235.1"/>
    </source>
</evidence>
<dbReference type="AlphaFoldDB" id="A0AAW1QUU7"/>
<gene>
    <name evidence="2" type="ORF">WJX74_002513</name>
</gene>
<feature type="compositionally biased region" description="Polar residues" evidence="1">
    <location>
        <begin position="67"/>
        <end position="80"/>
    </location>
</feature>
<dbReference type="Proteomes" id="UP001438707">
    <property type="component" value="Unassembled WGS sequence"/>
</dbReference>
<evidence type="ECO:0000256" key="1">
    <source>
        <dbReference type="SAM" id="MobiDB-lite"/>
    </source>
</evidence>
<organism evidence="2 3">
    <name type="scientific">Apatococcus lobatus</name>
    <dbReference type="NCBI Taxonomy" id="904363"/>
    <lineage>
        <taxon>Eukaryota</taxon>
        <taxon>Viridiplantae</taxon>
        <taxon>Chlorophyta</taxon>
        <taxon>core chlorophytes</taxon>
        <taxon>Trebouxiophyceae</taxon>
        <taxon>Chlorellales</taxon>
        <taxon>Chlorellaceae</taxon>
        <taxon>Apatococcus</taxon>
    </lineage>
</organism>
<comment type="caution">
    <text evidence="2">The sequence shown here is derived from an EMBL/GenBank/DDBJ whole genome shotgun (WGS) entry which is preliminary data.</text>
</comment>
<sequence>MEIVFASVEVKATGWPSPGGWHAGDRQVAADPGFQLPAEHLTPSLNGATLLPDSPEAGMPFAAFGRSSESNLTTQPTKFTQPGRLGKFSDVSIGMEGNVATSSPGSIF</sequence>
<keyword evidence="3" id="KW-1185">Reference proteome</keyword>
<proteinExistence type="predicted"/>
<reference evidence="2 3" key="1">
    <citation type="journal article" date="2024" name="Nat. Commun.">
        <title>Phylogenomics reveals the evolutionary origins of lichenization in chlorophyte algae.</title>
        <authorList>
            <person name="Puginier C."/>
            <person name="Libourel C."/>
            <person name="Otte J."/>
            <person name="Skaloud P."/>
            <person name="Haon M."/>
            <person name="Grisel S."/>
            <person name="Petersen M."/>
            <person name="Berrin J.G."/>
            <person name="Delaux P.M."/>
            <person name="Dal Grande F."/>
            <person name="Keller J."/>
        </authorList>
    </citation>
    <scope>NUCLEOTIDE SEQUENCE [LARGE SCALE GENOMIC DNA]</scope>
    <source>
        <strain evidence="2 3">SAG 2145</strain>
    </source>
</reference>
<evidence type="ECO:0000313" key="3">
    <source>
        <dbReference type="Proteomes" id="UP001438707"/>
    </source>
</evidence>
<feature type="region of interest" description="Disordered" evidence="1">
    <location>
        <begin position="63"/>
        <end position="85"/>
    </location>
</feature>